<evidence type="ECO:0000256" key="3">
    <source>
        <dbReference type="ARBA" id="ARBA00022989"/>
    </source>
</evidence>
<feature type="domain" description="Methyl-accepting transducer" evidence="8">
    <location>
        <begin position="109"/>
        <end position="315"/>
    </location>
</feature>
<evidence type="ECO:0000256" key="6">
    <source>
        <dbReference type="PROSITE-ProRule" id="PRU00284"/>
    </source>
</evidence>
<dbReference type="EMBL" id="BAABDS010000036">
    <property type="protein sequence ID" value="GAA3714801.1"/>
    <property type="molecule type" value="Genomic_DNA"/>
</dbReference>
<feature type="transmembrane region" description="Helical" evidence="7">
    <location>
        <begin position="21"/>
        <end position="40"/>
    </location>
</feature>
<dbReference type="Proteomes" id="UP001501479">
    <property type="component" value="Unassembled WGS sequence"/>
</dbReference>
<protein>
    <recommendedName>
        <fullName evidence="8">Methyl-accepting transducer domain-containing protein</fullName>
    </recommendedName>
</protein>
<reference evidence="10" key="1">
    <citation type="journal article" date="2019" name="Int. J. Syst. Evol. Microbiol.">
        <title>The Global Catalogue of Microorganisms (GCM) 10K type strain sequencing project: providing services to taxonomists for standard genome sequencing and annotation.</title>
        <authorList>
            <consortium name="The Broad Institute Genomics Platform"/>
            <consortium name="The Broad Institute Genome Sequencing Center for Infectious Disease"/>
            <person name="Wu L."/>
            <person name="Ma J."/>
        </authorList>
    </citation>
    <scope>NUCLEOTIDE SEQUENCE [LARGE SCALE GENOMIC DNA]</scope>
    <source>
        <strain evidence="10">JCM 17329</strain>
    </source>
</reference>
<evidence type="ECO:0000313" key="10">
    <source>
        <dbReference type="Proteomes" id="UP001501479"/>
    </source>
</evidence>
<evidence type="ECO:0000313" key="9">
    <source>
        <dbReference type="EMBL" id="GAA3714801.1"/>
    </source>
</evidence>
<evidence type="ECO:0000259" key="8">
    <source>
        <dbReference type="PROSITE" id="PS50111"/>
    </source>
</evidence>
<keyword evidence="4 7" id="KW-0472">Membrane</keyword>
<keyword evidence="3 7" id="KW-1133">Transmembrane helix</keyword>
<dbReference type="Gene3D" id="1.10.287.950">
    <property type="entry name" value="Methyl-accepting chemotaxis protein"/>
    <property type="match status" value="1"/>
</dbReference>
<evidence type="ECO:0000256" key="2">
    <source>
        <dbReference type="ARBA" id="ARBA00022692"/>
    </source>
</evidence>
<feature type="transmembrane region" description="Helical" evidence="7">
    <location>
        <begin position="46"/>
        <end position="66"/>
    </location>
</feature>
<organism evidence="9 10">
    <name type="scientific">Oceanisphaera sediminis</name>
    <dbReference type="NCBI Taxonomy" id="981381"/>
    <lineage>
        <taxon>Bacteria</taxon>
        <taxon>Pseudomonadati</taxon>
        <taxon>Pseudomonadota</taxon>
        <taxon>Gammaproteobacteria</taxon>
        <taxon>Aeromonadales</taxon>
        <taxon>Aeromonadaceae</taxon>
        <taxon>Oceanisphaera</taxon>
    </lineage>
</organism>
<name>A0ABP7E8H1_9GAMM</name>
<dbReference type="SMART" id="SM00283">
    <property type="entry name" value="MA"/>
    <property type="match status" value="1"/>
</dbReference>
<keyword evidence="10" id="KW-1185">Reference proteome</keyword>
<evidence type="ECO:0000256" key="1">
    <source>
        <dbReference type="ARBA" id="ARBA00004141"/>
    </source>
</evidence>
<dbReference type="InterPro" id="IPR004089">
    <property type="entry name" value="MCPsignal_dom"/>
</dbReference>
<proteinExistence type="predicted"/>
<dbReference type="PANTHER" id="PTHR32089">
    <property type="entry name" value="METHYL-ACCEPTING CHEMOTAXIS PROTEIN MCPB"/>
    <property type="match status" value="1"/>
</dbReference>
<sequence length="319" mass="33680">MDSYEAGIVRATCPGSHTKTALITSICTTMMLLIALSIRLGGEDGVALTLSLSGALLALATACLALRLPARIVYQVAAKPVVVETPPVLPPAVVPVPTADPVPTSVYPQRLLAQLDQLGANAGLILEEMAQAGMLAQQSGNKVAETAHSIRASEAAIRSLAGDMEKIDRVFNQLQDQSAEIGAIVGNIQDIAKQTNLLALNASIEAARAGEHGRGFSVVADEVRNLSRRVNQSSEQIREIAENLGHSATSARTGLENIDQSRGTCLQEAGQALAAIDDIQAGAQTRMEIVQQVTQRVGHQQSLVAEVLADMAGQHRWKH</sequence>
<comment type="subcellular location">
    <subcellularLocation>
        <location evidence="1">Membrane</location>
        <topology evidence="1">Multi-pass membrane protein</topology>
    </subcellularLocation>
</comment>
<dbReference type="SUPFAM" id="SSF58104">
    <property type="entry name" value="Methyl-accepting chemotaxis protein (MCP) signaling domain"/>
    <property type="match status" value="1"/>
</dbReference>
<evidence type="ECO:0000256" key="7">
    <source>
        <dbReference type="SAM" id="Phobius"/>
    </source>
</evidence>
<dbReference type="RefSeq" id="WP_344964966.1">
    <property type="nucleotide sequence ID" value="NZ_BAABDS010000036.1"/>
</dbReference>
<comment type="caution">
    <text evidence="9">The sequence shown here is derived from an EMBL/GenBank/DDBJ whole genome shotgun (WGS) entry which is preliminary data.</text>
</comment>
<keyword evidence="5 6" id="KW-0807">Transducer</keyword>
<keyword evidence="2 7" id="KW-0812">Transmembrane</keyword>
<evidence type="ECO:0000256" key="4">
    <source>
        <dbReference type="ARBA" id="ARBA00023136"/>
    </source>
</evidence>
<evidence type="ECO:0000256" key="5">
    <source>
        <dbReference type="ARBA" id="ARBA00023224"/>
    </source>
</evidence>
<gene>
    <name evidence="9" type="ORF">GCM10022421_22850</name>
</gene>
<dbReference type="PANTHER" id="PTHR32089:SF119">
    <property type="entry name" value="METHYL-ACCEPTING CHEMOTAXIS PROTEIN CTPL"/>
    <property type="match status" value="1"/>
</dbReference>
<accession>A0ABP7E8H1</accession>
<dbReference type="Pfam" id="PF00015">
    <property type="entry name" value="MCPsignal"/>
    <property type="match status" value="1"/>
</dbReference>
<dbReference type="PROSITE" id="PS50111">
    <property type="entry name" value="CHEMOTAXIS_TRANSDUC_2"/>
    <property type="match status" value="1"/>
</dbReference>